<keyword evidence="2" id="KW-0732">Signal</keyword>
<dbReference type="Proteomes" id="UP001595693">
    <property type="component" value="Unassembled WGS sequence"/>
</dbReference>
<reference evidence="4" key="1">
    <citation type="journal article" date="2019" name="Int. J. Syst. Evol. Microbiol.">
        <title>The Global Catalogue of Microorganisms (GCM) 10K type strain sequencing project: providing services to taxonomists for standard genome sequencing and annotation.</title>
        <authorList>
            <consortium name="The Broad Institute Genomics Platform"/>
            <consortium name="The Broad Institute Genome Sequencing Center for Infectious Disease"/>
            <person name="Wu L."/>
            <person name="Ma J."/>
        </authorList>
    </citation>
    <scope>NUCLEOTIDE SEQUENCE [LARGE SCALE GENOMIC DNA]</scope>
    <source>
        <strain evidence="4">CCUG 2113</strain>
    </source>
</reference>
<keyword evidence="1" id="KW-0175">Coiled coil</keyword>
<feature type="signal peptide" evidence="2">
    <location>
        <begin position="1"/>
        <end position="21"/>
    </location>
</feature>
<feature type="chain" id="PRO_5045062174" evidence="2">
    <location>
        <begin position="22"/>
        <end position="113"/>
    </location>
</feature>
<dbReference type="EMBL" id="JBHSAJ010000004">
    <property type="protein sequence ID" value="MFC3933640.1"/>
    <property type="molecule type" value="Genomic_DNA"/>
</dbReference>
<dbReference type="Pfam" id="PF06476">
    <property type="entry name" value="DUF1090"/>
    <property type="match status" value="1"/>
</dbReference>
<gene>
    <name evidence="3" type="ORF">ACFOW3_03270</name>
</gene>
<keyword evidence="4" id="KW-1185">Reference proteome</keyword>
<organism evidence="3 4">
    <name type="scientific">Acidovorax facilis</name>
    <dbReference type="NCBI Taxonomy" id="12917"/>
    <lineage>
        <taxon>Bacteria</taxon>
        <taxon>Pseudomonadati</taxon>
        <taxon>Pseudomonadota</taxon>
        <taxon>Betaproteobacteria</taxon>
        <taxon>Burkholderiales</taxon>
        <taxon>Comamonadaceae</taxon>
        <taxon>Acidovorax</taxon>
    </lineage>
</organism>
<proteinExistence type="predicted"/>
<comment type="caution">
    <text evidence="3">The sequence shown here is derived from an EMBL/GenBank/DDBJ whole genome shotgun (WGS) entry which is preliminary data.</text>
</comment>
<protein>
    <submittedName>
        <fullName evidence="3">DUF1090 family protein</fullName>
    </submittedName>
</protein>
<dbReference type="RefSeq" id="WP_082437615.1">
    <property type="nucleotide sequence ID" value="NZ_JAMXAX010000027.1"/>
</dbReference>
<accession>A0ABV8D5Q5</accession>
<evidence type="ECO:0000256" key="2">
    <source>
        <dbReference type="SAM" id="SignalP"/>
    </source>
</evidence>
<evidence type="ECO:0000256" key="1">
    <source>
        <dbReference type="SAM" id="Coils"/>
    </source>
</evidence>
<name>A0ABV8D5Q5_9BURK</name>
<sequence>MRFSGYCTLVIAITVAGFAIAQSANPVDNHTSCTAEKADVEKRMDVARSKGQMLLRRQLADQLAALQSSCQPLAVDQGHTANIERLEKEVRALRAELEAAEEQLRKLKSEANR</sequence>
<feature type="coiled-coil region" evidence="1">
    <location>
        <begin position="76"/>
        <end position="110"/>
    </location>
</feature>
<dbReference type="InterPro" id="IPR009468">
    <property type="entry name" value="DUF1090"/>
</dbReference>
<evidence type="ECO:0000313" key="3">
    <source>
        <dbReference type="EMBL" id="MFC3933640.1"/>
    </source>
</evidence>
<evidence type="ECO:0000313" key="4">
    <source>
        <dbReference type="Proteomes" id="UP001595693"/>
    </source>
</evidence>